<keyword evidence="2" id="KW-0732">Signal</keyword>
<feature type="signal peptide" evidence="2">
    <location>
        <begin position="1"/>
        <end position="23"/>
    </location>
</feature>
<name>A0ABU9XFP4_9BACI</name>
<dbReference type="EMBL" id="JBDIML010000002">
    <property type="protein sequence ID" value="MEN2767109.1"/>
    <property type="molecule type" value="Genomic_DNA"/>
</dbReference>
<proteinExistence type="predicted"/>
<protein>
    <recommendedName>
        <fullName evidence="5">Secreted protein</fullName>
    </recommendedName>
</protein>
<evidence type="ECO:0000313" key="4">
    <source>
        <dbReference type="Proteomes" id="UP001444625"/>
    </source>
</evidence>
<evidence type="ECO:0008006" key="5">
    <source>
        <dbReference type="Google" id="ProtNLM"/>
    </source>
</evidence>
<dbReference type="Proteomes" id="UP001444625">
    <property type="component" value="Unassembled WGS sequence"/>
</dbReference>
<evidence type="ECO:0000313" key="3">
    <source>
        <dbReference type="EMBL" id="MEN2767109.1"/>
    </source>
</evidence>
<dbReference type="RefSeq" id="WP_345824568.1">
    <property type="nucleotide sequence ID" value="NZ_JBDIML010000002.1"/>
</dbReference>
<organism evidence="3 4">
    <name type="scientific">Ornithinibacillus xuwenensis</name>
    <dbReference type="NCBI Taxonomy" id="3144668"/>
    <lineage>
        <taxon>Bacteria</taxon>
        <taxon>Bacillati</taxon>
        <taxon>Bacillota</taxon>
        <taxon>Bacilli</taxon>
        <taxon>Bacillales</taxon>
        <taxon>Bacillaceae</taxon>
        <taxon>Ornithinibacillus</taxon>
    </lineage>
</organism>
<sequence length="52" mass="5947">MKKVLSIISLSFLLLFLTPHVSITDSLYESANEDEQVNPDNEHEEEPDPYPT</sequence>
<comment type="caution">
    <text evidence="3">The sequence shown here is derived from an EMBL/GenBank/DDBJ whole genome shotgun (WGS) entry which is preliminary data.</text>
</comment>
<feature type="compositionally biased region" description="Acidic residues" evidence="1">
    <location>
        <begin position="31"/>
        <end position="52"/>
    </location>
</feature>
<keyword evidence="4" id="KW-1185">Reference proteome</keyword>
<feature type="chain" id="PRO_5047496860" description="Secreted protein" evidence="2">
    <location>
        <begin position="24"/>
        <end position="52"/>
    </location>
</feature>
<reference evidence="3 4" key="1">
    <citation type="submission" date="2024-05" db="EMBL/GenBank/DDBJ databases">
        <authorList>
            <person name="Haq I."/>
            <person name="Ullah Z."/>
            <person name="Ahmad R."/>
            <person name="Li M."/>
            <person name="Tong Y."/>
        </authorList>
    </citation>
    <scope>NUCLEOTIDE SEQUENCE [LARGE SCALE GENOMIC DNA]</scope>
    <source>
        <strain evidence="3 4">16A2E</strain>
    </source>
</reference>
<evidence type="ECO:0000256" key="1">
    <source>
        <dbReference type="SAM" id="MobiDB-lite"/>
    </source>
</evidence>
<gene>
    <name evidence="3" type="ORF">ABC228_07915</name>
</gene>
<feature type="region of interest" description="Disordered" evidence="1">
    <location>
        <begin position="28"/>
        <end position="52"/>
    </location>
</feature>
<evidence type="ECO:0000256" key="2">
    <source>
        <dbReference type="SAM" id="SignalP"/>
    </source>
</evidence>
<accession>A0ABU9XFP4</accession>